<dbReference type="EMBL" id="CAKMRJ010003334">
    <property type="protein sequence ID" value="CAH1431430.1"/>
    <property type="molecule type" value="Genomic_DNA"/>
</dbReference>
<evidence type="ECO:0000313" key="2">
    <source>
        <dbReference type="Proteomes" id="UP001157418"/>
    </source>
</evidence>
<sequence length="107" mass="11890">MTLHYNTSSRIECTDSYPQQIKRLKYSISPLPFRLPPTLPNTIVSHPCPKSLIATSFAIDLLQAPNCCRSDIATSPPLPPGTTCCRALPIHLRIRIRGVDEKSEKSC</sequence>
<organism evidence="1 2">
    <name type="scientific">Lactuca virosa</name>
    <dbReference type="NCBI Taxonomy" id="75947"/>
    <lineage>
        <taxon>Eukaryota</taxon>
        <taxon>Viridiplantae</taxon>
        <taxon>Streptophyta</taxon>
        <taxon>Embryophyta</taxon>
        <taxon>Tracheophyta</taxon>
        <taxon>Spermatophyta</taxon>
        <taxon>Magnoliopsida</taxon>
        <taxon>eudicotyledons</taxon>
        <taxon>Gunneridae</taxon>
        <taxon>Pentapetalae</taxon>
        <taxon>asterids</taxon>
        <taxon>campanulids</taxon>
        <taxon>Asterales</taxon>
        <taxon>Asteraceae</taxon>
        <taxon>Cichorioideae</taxon>
        <taxon>Cichorieae</taxon>
        <taxon>Lactucinae</taxon>
        <taxon>Lactuca</taxon>
    </lineage>
</organism>
<evidence type="ECO:0000313" key="1">
    <source>
        <dbReference type="EMBL" id="CAH1431430.1"/>
    </source>
</evidence>
<dbReference type="AlphaFoldDB" id="A0AAU9N9X7"/>
<dbReference type="Proteomes" id="UP001157418">
    <property type="component" value="Unassembled WGS sequence"/>
</dbReference>
<proteinExistence type="predicted"/>
<name>A0AAU9N9X7_9ASTR</name>
<accession>A0AAU9N9X7</accession>
<reference evidence="1 2" key="1">
    <citation type="submission" date="2022-01" db="EMBL/GenBank/DDBJ databases">
        <authorList>
            <person name="Xiong W."/>
            <person name="Schranz E."/>
        </authorList>
    </citation>
    <scope>NUCLEOTIDE SEQUENCE [LARGE SCALE GENOMIC DNA]</scope>
</reference>
<comment type="caution">
    <text evidence="1">The sequence shown here is derived from an EMBL/GenBank/DDBJ whole genome shotgun (WGS) entry which is preliminary data.</text>
</comment>
<gene>
    <name evidence="1" type="ORF">LVIROSA_LOCUS18145</name>
</gene>
<keyword evidence="2" id="KW-1185">Reference proteome</keyword>
<protein>
    <submittedName>
        <fullName evidence="1">Uncharacterized protein</fullName>
    </submittedName>
</protein>